<reference evidence="2 3" key="1">
    <citation type="submission" date="2009-08" db="EMBL/GenBank/DDBJ databases">
        <title>The draft genome of Rhodobacter sp. SW2.</title>
        <authorList>
            <consortium name="US DOE Joint Genome Institute (JGI-PGF)"/>
            <person name="Lucas S."/>
            <person name="Copeland A."/>
            <person name="Lapidus A."/>
            <person name="Glavina del Rio T."/>
            <person name="Tice H."/>
            <person name="Bruce D."/>
            <person name="Goodwin L."/>
            <person name="Pitluck S."/>
            <person name="Larimer F."/>
            <person name="Land M.L."/>
            <person name="Hauser L."/>
            <person name="Emerson D."/>
        </authorList>
    </citation>
    <scope>NUCLEOTIDE SEQUENCE [LARGE SCALE GENOMIC DNA]</scope>
    <source>
        <strain evidence="2 3">SW2</strain>
    </source>
</reference>
<dbReference type="Proteomes" id="UP000010121">
    <property type="component" value="Unassembled WGS sequence"/>
</dbReference>
<dbReference type="RefSeq" id="WP_008030900.1">
    <property type="nucleotide sequence ID" value="NZ_ACYY01000013.1"/>
</dbReference>
<keyword evidence="1" id="KW-0732">Signal</keyword>
<feature type="signal peptide" evidence="1">
    <location>
        <begin position="1"/>
        <end position="17"/>
    </location>
</feature>
<proteinExistence type="predicted"/>
<name>C8S210_9RHOB</name>
<organism evidence="2 3">
    <name type="scientific">Rhodobacter ferrooxidans</name>
    <dbReference type="NCBI Taxonomy" id="371731"/>
    <lineage>
        <taxon>Bacteria</taxon>
        <taxon>Pseudomonadati</taxon>
        <taxon>Pseudomonadota</taxon>
        <taxon>Alphaproteobacteria</taxon>
        <taxon>Rhodobacterales</taxon>
        <taxon>Rhodobacter group</taxon>
        <taxon>Rhodobacter</taxon>
    </lineage>
</organism>
<accession>C8S210</accession>
<comment type="caution">
    <text evidence="2">The sequence shown here is derived from an EMBL/GenBank/DDBJ whole genome shotgun (WGS) entry which is preliminary data.</text>
</comment>
<dbReference type="EMBL" id="ACYY01000013">
    <property type="protein sequence ID" value="EEW24983.1"/>
    <property type="molecule type" value="Genomic_DNA"/>
</dbReference>
<evidence type="ECO:0000313" key="2">
    <source>
        <dbReference type="EMBL" id="EEW24983.1"/>
    </source>
</evidence>
<gene>
    <name evidence="2" type="ORF">Rsw2DRAFT_2180</name>
</gene>
<sequence>MIRYFLVLLCLALPAQAQVLPALFDVTGVAADDTLAARAEPAASAEKLGSLAPDAKGVEVVAYSDDGEWGQINLDEDAIAWVALRYLQQQPGPDWPELTRPMKCLGTEPFWTADFDPATATLVFTDLTETTTTLKMDAAVPIFARNDRVGMLLSSPGMTGFASLRAEICADGMDNTLMGIDMDLFTRKGDQTLGLSGCCSLGD</sequence>
<keyword evidence="3" id="KW-1185">Reference proteome</keyword>
<feature type="chain" id="PRO_5002992050" evidence="1">
    <location>
        <begin position="18"/>
        <end position="203"/>
    </location>
</feature>
<evidence type="ECO:0000256" key="1">
    <source>
        <dbReference type="SAM" id="SignalP"/>
    </source>
</evidence>
<dbReference type="STRING" id="371731.Rsw2DRAFT_2180"/>
<evidence type="ECO:0000313" key="3">
    <source>
        <dbReference type="Proteomes" id="UP000010121"/>
    </source>
</evidence>
<dbReference type="eggNOG" id="COG4991">
    <property type="taxonomic scope" value="Bacteria"/>
</dbReference>
<dbReference type="AlphaFoldDB" id="C8S210"/>
<protein>
    <submittedName>
        <fullName evidence="2">SH3 type 3 domain protein</fullName>
    </submittedName>
</protein>
<dbReference type="OrthoDB" id="5489750at2"/>
<dbReference type="Gene3D" id="2.30.30.40">
    <property type="entry name" value="SH3 Domains"/>
    <property type="match status" value="1"/>
</dbReference>